<reference evidence="7 8" key="1">
    <citation type="submission" date="2013-04" db="EMBL/GenBank/DDBJ databases">
        <title>Complete genome sequence of Corynebacterium humireducens DSM 45392(T), isolated from a wastewater-fed microbial fuel cell.</title>
        <authorList>
            <person name="Ruckert C."/>
            <person name="Albersmeier A."/>
            <person name="Kalinowski J."/>
        </authorList>
    </citation>
    <scope>NUCLEOTIDE SEQUENCE [LARGE SCALE GENOMIC DNA]</scope>
    <source>
        <strain evidence="8">MFC-5</strain>
    </source>
</reference>
<evidence type="ECO:0000313" key="8">
    <source>
        <dbReference type="Proteomes" id="UP000031524"/>
    </source>
</evidence>
<keyword evidence="8" id="KW-1185">Reference proteome</keyword>
<dbReference type="GO" id="GO:0006298">
    <property type="term" value="P:mismatch repair"/>
    <property type="evidence" value="ECO:0007669"/>
    <property type="project" value="TreeGrafter"/>
</dbReference>
<dbReference type="Pfam" id="PF02086">
    <property type="entry name" value="MethyltransfD12"/>
    <property type="match status" value="1"/>
</dbReference>
<evidence type="ECO:0000256" key="1">
    <source>
        <dbReference type="ARBA" id="ARBA00006594"/>
    </source>
</evidence>
<keyword evidence="3 7" id="KW-0489">Methyltransferase</keyword>
<name>A0A0B5D130_9CORY</name>
<dbReference type="GO" id="GO:0032259">
    <property type="term" value="P:methylation"/>
    <property type="evidence" value="ECO:0007669"/>
    <property type="project" value="UniProtKB-KW"/>
</dbReference>
<dbReference type="EC" id="2.1.1.72" evidence="2"/>
<dbReference type="InterPro" id="IPR012263">
    <property type="entry name" value="M_m6A_EcoRV"/>
</dbReference>
<comment type="similarity">
    <text evidence="1">Belongs to the N(4)/N(6)-methyltransferase family.</text>
</comment>
<sequence length="289" mass="32804">MRYLSPLRYPGGKARLAPYLERLVAAQDRRPARYAEPFAGGAGAALKLLRDDVVEHIHLNDLNPGIAAFWRSITEQSDEFCRLIESTELTIEQWHIQRDRYLHPDDHADLELGFATFFLNRTNRSGILGARPIGGLNQEGKWKLDARFNREGLITRVELIAAMRDRIHITQMEGIHFLESVSHYGDDLFVYADPPYLVQGEGLYLHAFDENDHLQLAQNLASSACPWMLTYDDDPRITDALYGDGRCARFPIAHTAHKQHVGSEAVIFSPNLIIPDMELTTGRVAQWIT</sequence>
<dbReference type="PANTHER" id="PTHR30481:SF2">
    <property type="entry name" value="SITE-SPECIFIC DNA-METHYLTRANSFERASE (ADENINE-SPECIFIC)"/>
    <property type="match status" value="1"/>
</dbReference>
<dbReference type="Proteomes" id="UP000031524">
    <property type="component" value="Chromosome"/>
</dbReference>
<dbReference type="REBASE" id="101091">
    <property type="entry name" value="M.Chu45392ORF3385P"/>
</dbReference>
<evidence type="ECO:0000256" key="6">
    <source>
        <dbReference type="ARBA" id="ARBA00047942"/>
    </source>
</evidence>
<dbReference type="EMBL" id="CP005286">
    <property type="protein sequence ID" value="AJE32530.1"/>
    <property type="molecule type" value="Genomic_DNA"/>
</dbReference>
<dbReference type="InterPro" id="IPR029063">
    <property type="entry name" value="SAM-dependent_MTases_sf"/>
</dbReference>
<evidence type="ECO:0000256" key="4">
    <source>
        <dbReference type="ARBA" id="ARBA00022679"/>
    </source>
</evidence>
<comment type="catalytic activity">
    <reaction evidence="6">
        <text>a 2'-deoxyadenosine in DNA + S-adenosyl-L-methionine = an N(6)-methyl-2'-deoxyadenosine in DNA + S-adenosyl-L-homocysteine + H(+)</text>
        <dbReference type="Rhea" id="RHEA:15197"/>
        <dbReference type="Rhea" id="RHEA-COMP:12418"/>
        <dbReference type="Rhea" id="RHEA-COMP:12419"/>
        <dbReference type="ChEBI" id="CHEBI:15378"/>
        <dbReference type="ChEBI" id="CHEBI:57856"/>
        <dbReference type="ChEBI" id="CHEBI:59789"/>
        <dbReference type="ChEBI" id="CHEBI:90615"/>
        <dbReference type="ChEBI" id="CHEBI:90616"/>
        <dbReference type="EC" id="2.1.1.72"/>
    </reaction>
</comment>
<evidence type="ECO:0000256" key="2">
    <source>
        <dbReference type="ARBA" id="ARBA00011900"/>
    </source>
</evidence>
<dbReference type="AlphaFoldDB" id="A0A0B5D130"/>
<dbReference type="KEGG" id="chm:B842_03385"/>
<dbReference type="GO" id="GO:0043565">
    <property type="term" value="F:sequence-specific DNA binding"/>
    <property type="evidence" value="ECO:0007669"/>
    <property type="project" value="TreeGrafter"/>
</dbReference>
<dbReference type="GO" id="GO:0009307">
    <property type="term" value="P:DNA restriction-modification system"/>
    <property type="evidence" value="ECO:0007669"/>
    <property type="project" value="InterPro"/>
</dbReference>
<proteinExistence type="inferred from homology"/>
<evidence type="ECO:0000313" key="7">
    <source>
        <dbReference type="EMBL" id="AJE32530.1"/>
    </source>
</evidence>
<dbReference type="PRINTS" id="PR00505">
    <property type="entry name" value="D12N6MTFRASE"/>
</dbReference>
<dbReference type="Gene3D" id="1.10.1020.10">
    <property type="entry name" value="Adenine-specific Methyltransferase, Domain 2"/>
    <property type="match status" value="1"/>
</dbReference>
<dbReference type="RefSeq" id="WP_040085203.1">
    <property type="nucleotide sequence ID" value="NZ_BCSU01000030.1"/>
</dbReference>
<dbReference type="Gene3D" id="3.40.50.150">
    <property type="entry name" value="Vaccinia Virus protein VP39"/>
    <property type="match status" value="1"/>
</dbReference>
<dbReference type="InterPro" id="IPR023095">
    <property type="entry name" value="Ade_MeTrfase_dom_2"/>
</dbReference>
<evidence type="ECO:0000256" key="5">
    <source>
        <dbReference type="ARBA" id="ARBA00022691"/>
    </source>
</evidence>
<keyword evidence="4 7" id="KW-0808">Transferase</keyword>
<accession>A0A0B5D130</accession>
<dbReference type="SUPFAM" id="SSF53335">
    <property type="entry name" value="S-adenosyl-L-methionine-dependent methyltransferases"/>
    <property type="match status" value="1"/>
</dbReference>
<dbReference type="PIRSF" id="PIRSF000398">
    <property type="entry name" value="M_m6A_EcoRV"/>
    <property type="match status" value="1"/>
</dbReference>
<protein>
    <recommendedName>
        <fullName evidence="2">site-specific DNA-methyltransferase (adenine-specific)</fullName>
        <ecNumber evidence="2">2.1.1.72</ecNumber>
    </recommendedName>
</protein>
<dbReference type="GO" id="GO:0009007">
    <property type="term" value="F:site-specific DNA-methyltransferase (adenine-specific) activity"/>
    <property type="evidence" value="ECO:0007669"/>
    <property type="project" value="UniProtKB-EC"/>
</dbReference>
<organism evidence="7 8">
    <name type="scientific">Corynebacterium humireducens NBRC 106098 = DSM 45392</name>
    <dbReference type="NCBI Taxonomy" id="1223515"/>
    <lineage>
        <taxon>Bacteria</taxon>
        <taxon>Bacillati</taxon>
        <taxon>Actinomycetota</taxon>
        <taxon>Actinomycetes</taxon>
        <taxon>Mycobacteriales</taxon>
        <taxon>Corynebacteriaceae</taxon>
        <taxon>Corynebacterium</taxon>
    </lineage>
</organism>
<dbReference type="HOGENOM" id="CLU_063430_4_0_11"/>
<gene>
    <name evidence="7" type="ORF">B842_03385</name>
</gene>
<dbReference type="PANTHER" id="PTHR30481">
    <property type="entry name" value="DNA ADENINE METHYLASE"/>
    <property type="match status" value="1"/>
</dbReference>
<keyword evidence="5" id="KW-0949">S-adenosyl-L-methionine</keyword>
<dbReference type="GO" id="GO:1904047">
    <property type="term" value="F:S-adenosyl-L-methionine binding"/>
    <property type="evidence" value="ECO:0007669"/>
    <property type="project" value="TreeGrafter"/>
</dbReference>
<dbReference type="InterPro" id="IPR012327">
    <property type="entry name" value="MeTrfase_D12"/>
</dbReference>
<dbReference type="OrthoDB" id="9805629at2"/>
<evidence type="ECO:0000256" key="3">
    <source>
        <dbReference type="ARBA" id="ARBA00022603"/>
    </source>
</evidence>